<keyword evidence="1" id="KW-0732">Signal</keyword>
<evidence type="ECO:0000313" key="3">
    <source>
        <dbReference type="EMBL" id="ANF95792.1"/>
    </source>
</evidence>
<dbReference type="OrthoDB" id="2678523at2"/>
<dbReference type="Proteomes" id="UP000078148">
    <property type="component" value="Chromosome"/>
</dbReference>
<organism evidence="3 4">
    <name type="scientific">Paenibacillus bovis</name>
    <dbReference type="NCBI Taxonomy" id="1616788"/>
    <lineage>
        <taxon>Bacteria</taxon>
        <taxon>Bacillati</taxon>
        <taxon>Bacillota</taxon>
        <taxon>Bacilli</taxon>
        <taxon>Bacillales</taxon>
        <taxon>Paenibacillaceae</taxon>
        <taxon>Paenibacillus</taxon>
    </lineage>
</organism>
<protein>
    <recommendedName>
        <fullName evidence="2">Copper amine oxidase-like N-terminal domain-containing protein</fullName>
    </recommendedName>
</protein>
<keyword evidence="4" id="KW-1185">Reference proteome</keyword>
<dbReference type="KEGG" id="pbv:AR543_07090"/>
<accession>A0A172ZEK1</accession>
<dbReference type="EMBL" id="CP013023">
    <property type="protein sequence ID" value="ANF95792.1"/>
    <property type="molecule type" value="Genomic_DNA"/>
</dbReference>
<dbReference type="InterPro" id="IPR036582">
    <property type="entry name" value="Mao_N_sf"/>
</dbReference>
<evidence type="ECO:0000256" key="1">
    <source>
        <dbReference type="SAM" id="SignalP"/>
    </source>
</evidence>
<name>A0A172ZEK1_9BACL</name>
<reference evidence="3 4" key="2">
    <citation type="journal article" date="2016" name="Int. J. Syst. Evol. Microbiol.">
        <title>Paenibacillus bovis sp. nov., isolated from raw yak (Bos grunniens) milk.</title>
        <authorList>
            <person name="Gao C."/>
            <person name="Han J."/>
            <person name="Liu Z."/>
            <person name="Xu X."/>
            <person name="Hang F."/>
            <person name="Wu Z."/>
        </authorList>
    </citation>
    <scope>NUCLEOTIDE SEQUENCE [LARGE SCALE GENOMIC DNA]</scope>
    <source>
        <strain evidence="3 4">BD3526</strain>
    </source>
</reference>
<feature type="domain" description="Copper amine oxidase-like N-terminal" evidence="2">
    <location>
        <begin position="65"/>
        <end position="141"/>
    </location>
</feature>
<sequence>MNKAAKALTSILLAISTLAVSWNHPAAAAASSDPFVQKAKSVYAGTLTRSSLLITGPSAKEKVYSTIYIPVKDIFKGYADQITWDSKRKIAIVKKGDSEMILNFSDQSISSSDHQIVLPESWVKMQNGAASINALVLSYVFDRYGESYNDLQREQWKEKLYFLDIQYVDPFPGGKDGIMHVNVTYNS</sequence>
<dbReference type="RefSeq" id="WP_060533059.1">
    <property type="nucleotide sequence ID" value="NZ_CP013023.1"/>
</dbReference>
<dbReference type="AlphaFoldDB" id="A0A172ZEK1"/>
<dbReference type="InterPro" id="IPR012854">
    <property type="entry name" value="Cu_amine_oxidase-like_N"/>
</dbReference>
<proteinExistence type="predicted"/>
<evidence type="ECO:0000259" key="2">
    <source>
        <dbReference type="Pfam" id="PF07833"/>
    </source>
</evidence>
<dbReference type="Pfam" id="PF07833">
    <property type="entry name" value="Cu_amine_oxidN1"/>
    <property type="match status" value="1"/>
</dbReference>
<evidence type="ECO:0000313" key="4">
    <source>
        <dbReference type="Proteomes" id="UP000078148"/>
    </source>
</evidence>
<dbReference type="SUPFAM" id="SSF55383">
    <property type="entry name" value="Copper amine oxidase, domain N"/>
    <property type="match status" value="1"/>
</dbReference>
<reference evidence="4" key="1">
    <citation type="submission" date="2015-10" db="EMBL/GenBank/DDBJ databases">
        <title>Genome of Paenibacillus bovis sp. nov.</title>
        <authorList>
            <person name="Wu Z."/>
            <person name="Gao C."/>
            <person name="Liu Z."/>
            <person name="Zheng H."/>
        </authorList>
    </citation>
    <scope>NUCLEOTIDE SEQUENCE [LARGE SCALE GENOMIC DNA]</scope>
    <source>
        <strain evidence="4">BD3526</strain>
    </source>
</reference>
<feature type="signal peptide" evidence="1">
    <location>
        <begin position="1"/>
        <end position="28"/>
    </location>
</feature>
<feature type="chain" id="PRO_5008005812" description="Copper amine oxidase-like N-terminal domain-containing protein" evidence="1">
    <location>
        <begin position="29"/>
        <end position="187"/>
    </location>
</feature>
<gene>
    <name evidence="3" type="ORF">AR543_07090</name>
</gene>